<dbReference type="PANTHER" id="PTHR36173">
    <property type="entry name" value="RIBONUCLEASE VAPC16-RELATED"/>
    <property type="match status" value="1"/>
</dbReference>
<dbReference type="InterPro" id="IPR052919">
    <property type="entry name" value="TA_system_RNase"/>
</dbReference>
<dbReference type="Proteomes" id="UP000191931">
    <property type="component" value="Unassembled WGS sequence"/>
</dbReference>
<organism evidence="2 3">
    <name type="scientific">Desulfamplus magnetovallimortis</name>
    <dbReference type="NCBI Taxonomy" id="1246637"/>
    <lineage>
        <taxon>Bacteria</taxon>
        <taxon>Pseudomonadati</taxon>
        <taxon>Thermodesulfobacteriota</taxon>
        <taxon>Desulfobacteria</taxon>
        <taxon>Desulfobacterales</taxon>
        <taxon>Desulfobacteraceae</taxon>
        <taxon>Desulfamplus</taxon>
    </lineage>
</organism>
<dbReference type="SUPFAM" id="SSF88723">
    <property type="entry name" value="PIN domain-like"/>
    <property type="match status" value="1"/>
</dbReference>
<evidence type="ECO:0000259" key="1">
    <source>
        <dbReference type="Pfam" id="PF01850"/>
    </source>
</evidence>
<dbReference type="CDD" id="cd09872">
    <property type="entry name" value="PIN_Sll0205-like"/>
    <property type="match status" value="1"/>
</dbReference>
<dbReference type="InterPro" id="IPR041705">
    <property type="entry name" value="PIN_Sll0205"/>
</dbReference>
<dbReference type="RefSeq" id="WP_080803346.1">
    <property type="nucleotide sequence ID" value="NZ_LT828544.1"/>
</dbReference>
<name>A0A1W1HL59_9BACT</name>
<evidence type="ECO:0000313" key="3">
    <source>
        <dbReference type="Proteomes" id="UP000191931"/>
    </source>
</evidence>
<dbReference type="Pfam" id="PF01850">
    <property type="entry name" value="PIN"/>
    <property type="match status" value="1"/>
</dbReference>
<evidence type="ECO:0000313" key="2">
    <source>
        <dbReference type="EMBL" id="SLM33165.1"/>
    </source>
</evidence>
<keyword evidence="3" id="KW-1185">Reference proteome</keyword>
<gene>
    <name evidence="2" type="ORF">MTBBW1_910003</name>
</gene>
<protein>
    <submittedName>
        <fullName evidence="2">PilT protein domain protein</fullName>
    </submittedName>
</protein>
<proteinExistence type="predicted"/>
<dbReference type="STRING" id="1246637.MTBBW1_910003"/>
<dbReference type="OrthoDB" id="9798990at2"/>
<feature type="domain" description="PIN" evidence="1">
    <location>
        <begin position="3"/>
        <end position="118"/>
    </location>
</feature>
<sequence length="128" mass="14647">MKILLDTHVFLWWIIDEPKLSPTACDLIGNGNNDLYWSTASSWEVAIKYALGRLPLPDDPLTFIIEELEENDVKSLSISHIHAFEAALLPLHHKDPFDRMLIAQARTESMVILSCDSCFGFYEVNVKW</sequence>
<dbReference type="InterPro" id="IPR002716">
    <property type="entry name" value="PIN_dom"/>
</dbReference>
<dbReference type="InterPro" id="IPR029060">
    <property type="entry name" value="PIN-like_dom_sf"/>
</dbReference>
<dbReference type="EMBL" id="FWEV01000338">
    <property type="protein sequence ID" value="SLM33165.1"/>
    <property type="molecule type" value="Genomic_DNA"/>
</dbReference>
<dbReference type="PANTHER" id="PTHR36173:SF2">
    <property type="entry name" value="RIBONUCLEASE VAPC16"/>
    <property type="match status" value="1"/>
</dbReference>
<reference evidence="2 3" key="1">
    <citation type="submission" date="2017-03" db="EMBL/GenBank/DDBJ databases">
        <authorList>
            <person name="Afonso C.L."/>
            <person name="Miller P.J."/>
            <person name="Scott M.A."/>
            <person name="Spackman E."/>
            <person name="Goraichik I."/>
            <person name="Dimitrov K.M."/>
            <person name="Suarez D.L."/>
            <person name="Swayne D.E."/>
        </authorList>
    </citation>
    <scope>NUCLEOTIDE SEQUENCE [LARGE SCALE GENOMIC DNA]</scope>
    <source>
        <strain evidence="2">PRJEB14757</strain>
    </source>
</reference>
<dbReference type="AlphaFoldDB" id="A0A1W1HL59"/>
<accession>A0A1W1HL59</accession>